<evidence type="ECO:0000256" key="7">
    <source>
        <dbReference type="SAM" id="Phobius"/>
    </source>
</evidence>
<dbReference type="GO" id="GO:0015171">
    <property type="term" value="F:amino acid transmembrane transporter activity"/>
    <property type="evidence" value="ECO:0007669"/>
    <property type="project" value="TreeGrafter"/>
</dbReference>
<feature type="transmembrane region" description="Helical" evidence="7">
    <location>
        <begin position="262"/>
        <end position="283"/>
    </location>
</feature>
<feature type="compositionally biased region" description="Low complexity" evidence="6">
    <location>
        <begin position="473"/>
        <end position="490"/>
    </location>
</feature>
<feature type="transmembrane region" description="Helical" evidence="7">
    <location>
        <begin position="441"/>
        <end position="458"/>
    </location>
</feature>
<feature type="transmembrane region" description="Helical" evidence="7">
    <location>
        <begin position="383"/>
        <end position="404"/>
    </location>
</feature>
<evidence type="ECO:0000256" key="4">
    <source>
        <dbReference type="ARBA" id="ARBA00022989"/>
    </source>
</evidence>
<keyword evidence="5 7" id="KW-0472">Membrane</keyword>
<dbReference type="GO" id="GO:0016020">
    <property type="term" value="C:membrane"/>
    <property type="evidence" value="ECO:0007669"/>
    <property type="project" value="UniProtKB-SubCell"/>
</dbReference>
<accession>A0A372MB01</accession>
<protein>
    <submittedName>
        <fullName evidence="8">Amino acid permease</fullName>
    </submittedName>
</protein>
<dbReference type="InterPro" id="IPR002293">
    <property type="entry name" value="AA/rel_permease1"/>
</dbReference>
<feature type="transmembrane region" description="Helical" evidence="7">
    <location>
        <begin position="97"/>
        <end position="114"/>
    </location>
</feature>
<evidence type="ECO:0000256" key="2">
    <source>
        <dbReference type="ARBA" id="ARBA00022448"/>
    </source>
</evidence>
<feature type="transmembrane region" description="Helical" evidence="7">
    <location>
        <begin position="121"/>
        <end position="140"/>
    </location>
</feature>
<dbReference type="Proteomes" id="UP000263094">
    <property type="component" value="Unassembled WGS sequence"/>
</dbReference>
<sequence>MAKIPAGQGVLRRKPIEQIQEGRGEGQLTKTLGLWQLTAIGVGGIIGAGIFSLAGAVASGTAGPAVLLSFLIAGVASAAAAFSYAEFAGMIPKAGSAYTYGYAVLGELAGWFIGWDLLLEYTAIVAVVAIGISGYFGFLVDSMGADLPAWMLGAPGTGDGHVVDLFAVVLCLLIAYLLTLGIKNAARFETVVVVLKVLVVLVVIAVGVFHIETANYDPFFPYGVGGAFTGAATVFFAVFGYDAMSTAAEESKDAQRHMPKAIMYSLAISMVLYVLACLVLTGMQNYKEVDPESGFSTAFKSVGLGGLADVIAIGAIIGILTVMFTFMLGVTRVWFSMSRDGLLPRWFAKTDPKRHVPTRVTWIVGVASATIAGFLPIGEAAELTNIGILLAFVVVCVAVIVLRYRQPELPRGFKCPGMPFVPAIGVVFSLWLITFLQWQTWARFAVWFAIGLVIYFGYSYRNSALNRGPAADGSAPGESSPVESSPAESGPAEDEPPHKS</sequence>
<dbReference type="Pfam" id="PF13520">
    <property type="entry name" value="AA_permease_2"/>
    <property type="match status" value="1"/>
</dbReference>
<evidence type="ECO:0000256" key="3">
    <source>
        <dbReference type="ARBA" id="ARBA00022692"/>
    </source>
</evidence>
<keyword evidence="2" id="KW-0813">Transport</keyword>
<evidence type="ECO:0000256" key="5">
    <source>
        <dbReference type="ARBA" id="ARBA00023136"/>
    </source>
</evidence>
<feature type="transmembrane region" description="Helical" evidence="7">
    <location>
        <begin position="416"/>
        <end position="435"/>
    </location>
</feature>
<dbReference type="AlphaFoldDB" id="A0A372MB01"/>
<name>A0A372MB01_9ACTN</name>
<feature type="transmembrane region" description="Helical" evidence="7">
    <location>
        <begin position="34"/>
        <end position="58"/>
    </location>
</feature>
<evidence type="ECO:0000313" key="9">
    <source>
        <dbReference type="Proteomes" id="UP000263094"/>
    </source>
</evidence>
<feature type="transmembrane region" description="Helical" evidence="7">
    <location>
        <begin position="310"/>
        <end position="335"/>
    </location>
</feature>
<dbReference type="EMBL" id="QUAK01000016">
    <property type="protein sequence ID" value="RFU88096.1"/>
    <property type="molecule type" value="Genomic_DNA"/>
</dbReference>
<dbReference type="Gene3D" id="1.20.1740.10">
    <property type="entry name" value="Amino acid/polyamine transporter I"/>
    <property type="match status" value="1"/>
</dbReference>
<evidence type="ECO:0000313" key="8">
    <source>
        <dbReference type="EMBL" id="RFU88096.1"/>
    </source>
</evidence>
<organism evidence="8 9">
    <name type="scientific">Streptomyces triticagri</name>
    <dbReference type="NCBI Taxonomy" id="2293568"/>
    <lineage>
        <taxon>Bacteria</taxon>
        <taxon>Bacillati</taxon>
        <taxon>Actinomycetota</taxon>
        <taxon>Actinomycetes</taxon>
        <taxon>Kitasatosporales</taxon>
        <taxon>Streptomycetaceae</taxon>
        <taxon>Streptomyces</taxon>
    </lineage>
</organism>
<keyword evidence="9" id="KW-1185">Reference proteome</keyword>
<feature type="region of interest" description="Disordered" evidence="6">
    <location>
        <begin position="468"/>
        <end position="500"/>
    </location>
</feature>
<keyword evidence="4 7" id="KW-1133">Transmembrane helix</keyword>
<comment type="caution">
    <text evidence="8">The sequence shown here is derived from an EMBL/GenBank/DDBJ whole genome shotgun (WGS) entry which is preliminary data.</text>
</comment>
<evidence type="ECO:0000256" key="1">
    <source>
        <dbReference type="ARBA" id="ARBA00004141"/>
    </source>
</evidence>
<keyword evidence="3 7" id="KW-0812">Transmembrane</keyword>
<dbReference type="RefSeq" id="WP_128554309.1">
    <property type="nucleotide sequence ID" value="NZ_QUAK01000016.1"/>
</dbReference>
<reference evidence="8 9" key="1">
    <citation type="submission" date="2018-08" db="EMBL/GenBank/DDBJ databases">
        <title>Isolation, diversity and antifungal activity of Actinobacteria from wheat.</title>
        <authorList>
            <person name="Han C."/>
        </authorList>
    </citation>
    <scope>NUCLEOTIDE SEQUENCE [LARGE SCALE GENOMIC DNA]</scope>
    <source>
        <strain evidence="8 9">NEAU-YY421</strain>
    </source>
</reference>
<feature type="transmembrane region" description="Helical" evidence="7">
    <location>
        <begin position="191"/>
        <end position="213"/>
    </location>
</feature>
<feature type="transmembrane region" description="Helical" evidence="7">
    <location>
        <begin position="160"/>
        <end position="179"/>
    </location>
</feature>
<dbReference type="PIRSF" id="PIRSF006060">
    <property type="entry name" value="AA_transporter"/>
    <property type="match status" value="1"/>
</dbReference>
<comment type="subcellular location">
    <subcellularLocation>
        <location evidence="1">Membrane</location>
        <topology evidence="1">Multi-pass membrane protein</topology>
    </subcellularLocation>
</comment>
<evidence type="ECO:0000256" key="6">
    <source>
        <dbReference type="SAM" id="MobiDB-lite"/>
    </source>
</evidence>
<feature type="transmembrane region" description="Helical" evidence="7">
    <location>
        <begin position="219"/>
        <end position="241"/>
    </location>
</feature>
<feature type="transmembrane region" description="Helical" evidence="7">
    <location>
        <begin position="65"/>
        <end position="85"/>
    </location>
</feature>
<gene>
    <name evidence="8" type="ORF">DY218_02990</name>
</gene>
<proteinExistence type="predicted"/>
<dbReference type="PANTHER" id="PTHR43243:SF4">
    <property type="entry name" value="CATIONIC AMINO ACID TRANSPORTER 4"/>
    <property type="match status" value="1"/>
</dbReference>
<dbReference type="PANTHER" id="PTHR43243">
    <property type="entry name" value="INNER MEMBRANE TRANSPORTER YGJI-RELATED"/>
    <property type="match status" value="1"/>
</dbReference>
<feature type="transmembrane region" description="Helical" evidence="7">
    <location>
        <begin position="356"/>
        <end position="377"/>
    </location>
</feature>
<dbReference type="OrthoDB" id="9762947at2"/>